<feature type="compositionally biased region" description="Basic and acidic residues" evidence="1">
    <location>
        <begin position="61"/>
        <end position="74"/>
    </location>
</feature>
<sequence length="152" mass="16668">MAPSKLSSPHSNSTWTAKQNRLFEYALATYDRETPDCWRCRDEDEEDDDEGAGQGGSTARIEVERGSLSQERRSAGAQRSYESGGDRGASLRTPSEGFNPSESDLIPLNLILVQTKQGTTVQSSPVLPNPVKQTDPECVDNTTQYRKLVGMG</sequence>
<reference evidence="2 3" key="1">
    <citation type="submission" date="2018-10" db="EMBL/GenBank/DDBJ databases">
        <title>A high-quality apple genome assembly.</title>
        <authorList>
            <person name="Hu J."/>
        </authorList>
    </citation>
    <scope>NUCLEOTIDE SEQUENCE [LARGE SCALE GENOMIC DNA]</scope>
    <source>
        <strain evidence="3">cv. HFTH1</strain>
        <tissue evidence="2">Young leaf</tissue>
    </source>
</reference>
<accession>A0A498JYX2</accession>
<feature type="compositionally biased region" description="Polar residues" evidence="1">
    <location>
        <begin position="92"/>
        <end position="102"/>
    </location>
</feature>
<dbReference type="EMBL" id="RDQH01000331">
    <property type="protein sequence ID" value="RXH99213.1"/>
    <property type="molecule type" value="Genomic_DNA"/>
</dbReference>
<dbReference type="AlphaFoldDB" id="A0A498JYX2"/>
<comment type="caution">
    <text evidence="2">The sequence shown here is derived from an EMBL/GenBank/DDBJ whole genome shotgun (WGS) entry which is preliminary data.</text>
</comment>
<evidence type="ECO:0000256" key="1">
    <source>
        <dbReference type="SAM" id="MobiDB-lite"/>
    </source>
</evidence>
<dbReference type="Gene3D" id="1.10.10.60">
    <property type="entry name" value="Homeodomain-like"/>
    <property type="match status" value="1"/>
</dbReference>
<feature type="region of interest" description="Disordered" evidence="1">
    <location>
        <begin position="34"/>
        <end position="103"/>
    </location>
</feature>
<name>A0A498JYX2_MALDO</name>
<organism evidence="2 3">
    <name type="scientific">Malus domestica</name>
    <name type="common">Apple</name>
    <name type="synonym">Pyrus malus</name>
    <dbReference type="NCBI Taxonomy" id="3750"/>
    <lineage>
        <taxon>Eukaryota</taxon>
        <taxon>Viridiplantae</taxon>
        <taxon>Streptophyta</taxon>
        <taxon>Embryophyta</taxon>
        <taxon>Tracheophyta</taxon>
        <taxon>Spermatophyta</taxon>
        <taxon>Magnoliopsida</taxon>
        <taxon>eudicotyledons</taxon>
        <taxon>Gunneridae</taxon>
        <taxon>Pentapetalae</taxon>
        <taxon>rosids</taxon>
        <taxon>fabids</taxon>
        <taxon>Rosales</taxon>
        <taxon>Rosaceae</taxon>
        <taxon>Amygdaloideae</taxon>
        <taxon>Maleae</taxon>
        <taxon>Malus</taxon>
    </lineage>
</organism>
<proteinExistence type="predicted"/>
<evidence type="ECO:0000313" key="3">
    <source>
        <dbReference type="Proteomes" id="UP000290289"/>
    </source>
</evidence>
<evidence type="ECO:0000313" key="2">
    <source>
        <dbReference type="EMBL" id="RXH99213.1"/>
    </source>
</evidence>
<dbReference type="Proteomes" id="UP000290289">
    <property type="component" value="Chromosome 5"/>
</dbReference>
<protein>
    <submittedName>
        <fullName evidence="2">Uncharacterized protein</fullName>
    </submittedName>
</protein>
<gene>
    <name evidence="2" type="ORF">DVH24_011538</name>
</gene>
<keyword evidence="3" id="KW-1185">Reference proteome</keyword>